<gene>
    <name evidence="2" type="ORF">GRQ65_21295</name>
</gene>
<name>A0A6L7F4F9_9ACTN</name>
<dbReference type="GO" id="GO:0016853">
    <property type="term" value="F:isomerase activity"/>
    <property type="evidence" value="ECO:0007669"/>
    <property type="project" value="UniProtKB-KW"/>
</dbReference>
<proteinExistence type="predicted"/>
<dbReference type="AlphaFoldDB" id="A0A6L7F4F9"/>
<protein>
    <submittedName>
        <fullName evidence="2">Ketosteroid isomerase</fullName>
    </submittedName>
</protein>
<dbReference type="EMBL" id="WUEK01000017">
    <property type="protein sequence ID" value="MXG92084.1"/>
    <property type="molecule type" value="Genomic_DNA"/>
</dbReference>
<dbReference type="InterPro" id="IPR037401">
    <property type="entry name" value="SnoaL-like"/>
</dbReference>
<evidence type="ECO:0000313" key="2">
    <source>
        <dbReference type="EMBL" id="MXG92084.1"/>
    </source>
</evidence>
<sequence>MYSDPPSGAHERPFSPALSAIRALAPAAPEAAVTDPAMSSTERHPYVQLLDRITAAALAGDASDLFEIYAEDAVIWHNHDDREQTVAQNARLLERMPQWVSDREYADRRFHVFPGGVVQQHTLKGTRISTGEPIALHACVVVQVNDEGRITRLDEYIDSAEAMKLAP</sequence>
<evidence type="ECO:0000313" key="3">
    <source>
        <dbReference type="Proteomes" id="UP000473325"/>
    </source>
</evidence>
<keyword evidence="2" id="KW-0413">Isomerase</keyword>
<feature type="domain" description="SnoaL-like" evidence="1">
    <location>
        <begin position="54"/>
        <end position="152"/>
    </location>
</feature>
<dbReference type="InterPro" id="IPR032710">
    <property type="entry name" value="NTF2-like_dom_sf"/>
</dbReference>
<dbReference type="SUPFAM" id="SSF54427">
    <property type="entry name" value="NTF2-like"/>
    <property type="match status" value="1"/>
</dbReference>
<dbReference type="Pfam" id="PF12680">
    <property type="entry name" value="SnoaL_2"/>
    <property type="match status" value="1"/>
</dbReference>
<reference evidence="2 3" key="1">
    <citation type="submission" date="2019-12" db="EMBL/GenBank/DDBJ databases">
        <authorList>
            <person name="Kun Z."/>
        </authorList>
    </citation>
    <scope>NUCLEOTIDE SEQUENCE [LARGE SCALE GENOMIC DNA]</scope>
    <source>
        <strain evidence="2 3">YIM 123512</strain>
    </source>
</reference>
<evidence type="ECO:0000259" key="1">
    <source>
        <dbReference type="Pfam" id="PF12680"/>
    </source>
</evidence>
<dbReference type="Proteomes" id="UP000473325">
    <property type="component" value="Unassembled WGS sequence"/>
</dbReference>
<comment type="caution">
    <text evidence="2">The sequence shown here is derived from an EMBL/GenBank/DDBJ whole genome shotgun (WGS) entry which is preliminary data.</text>
</comment>
<accession>A0A6L7F4F9</accession>
<dbReference type="RefSeq" id="WP_160880015.1">
    <property type="nucleotide sequence ID" value="NZ_WUEK01000017.1"/>
</dbReference>
<dbReference type="Gene3D" id="3.10.450.50">
    <property type="match status" value="1"/>
</dbReference>
<keyword evidence="3" id="KW-1185">Reference proteome</keyword>
<organism evidence="2 3">
    <name type="scientific">Nocardioides flavescens</name>
    <dbReference type="NCBI Taxonomy" id="2691959"/>
    <lineage>
        <taxon>Bacteria</taxon>
        <taxon>Bacillati</taxon>
        <taxon>Actinomycetota</taxon>
        <taxon>Actinomycetes</taxon>
        <taxon>Propionibacteriales</taxon>
        <taxon>Nocardioidaceae</taxon>
        <taxon>Nocardioides</taxon>
    </lineage>
</organism>